<evidence type="ECO:0000259" key="6">
    <source>
        <dbReference type="PROSITE" id="PS51898"/>
    </source>
</evidence>
<dbReference type="SUPFAM" id="SSF56349">
    <property type="entry name" value="DNA breaking-rejoining enzymes"/>
    <property type="match status" value="1"/>
</dbReference>
<dbReference type="InterPro" id="IPR010998">
    <property type="entry name" value="Integrase_recombinase_N"/>
</dbReference>
<dbReference type="InterPro" id="IPR028259">
    <property type="entry name" value="AP2-like_int_N"/>
</dbReference>
<keyword evidence="3 5" id="KW-0238">DNA-binding</keyword>
<evidence type="ECO:0000259" key="7">
    <source>
        <dbReference type="PROSITE" id="PS51900"/>
    </source>
</evidence>
<keyword evidence="9" id="KW-1185">Reference proteome</keyword>
<dbReference type="OrthoDB" id="9803188at2"/>
<dbReference type="InterPro" id="IPR013762">
    <property type="entry name" value="Integrase-like_cat_sf"/>
</dbReference>
<evidence type="ECO:0000256" key="4">
    <source>
        <dbReference type="ARBA" id="ARBA00023172"/>
    </source>
</evidence>
<dbReference type="GO" id="GO:0003677">
    <property type="term" value="F:DNA binding"/>
    <property type="evidence" value="ECO:0007669"/>
    <property type="project" value="UniProtKB-UniRule"/>
</dbReference>
<name>A0A0D4CL96_LIMMU</name>
<dbReference type="InterPro" id="IPR050090">
    <property type="entry name" value="Tyrosine_recombinase_XerCD"/>
</dbReference>
<dbReference type="Gene3D" id="1.10.150.130">
    <property type="match status" value="1"/>
</dbReference>
<dbReference type="Gene3D" id="1.10.443.10">
    <property type="entry name" value="Intergrase catalytic core"/>
    <property type="match status" value="1"/>
</dbReference>
<feature type="domain" description="Tyr recombinase" evidence="6">
    <location>
        <begin position="163"/>
        <end position="353"/>
    </location>
</feature>
<dbReference type="InterPro" id="IPR011010">
    <property type="entry name" value="DNA_brk_join_enz"/>
</dbReference>
<dbReference type="STRING" id="1130798.LBLM1_07355"/>
<proteinExistence type="inferred from homology"/>
<sequence length="362" mass="41195">MAEYTKRGKGWQARVSWHDSFGKRHTKAKAGFKTKKLASIWAVDMEAQLNQGVAVDKSISLYDYYLHWVATYKEPKVSDISMVRYNTTAKNIQDFFGNTNIKDISRSQYQAFINDFGKSHAPSTVQKVNGFIRACVKSAILDDFLIKDFTQGVALVANENKIVKVQYLNLKEIRALLATVENHLSPNFTSRYMIITAIYTGMRLSEIQALTWSDIDWFNQTISINKSWNAVNHQFKATKNKSSVRKIKVNPELLTILQQLKTHSQGTMVFLDQYSTVPTSGAVNRTLQALLTELNITKRNFHFHSLRHSHVALLLAKGIDIYAISKRLGHSNIKTTANTYAYLIDEYKDKTDQQIITALSSL</sequence>
<feature type="domain" description="Core-binding (CB)" evidence="7">
    <location>
        <begin position="56"/>
        <end position="140"/>
    </location>
</feature>
<dbReference type="HOGENOM" id="CLU_027562_17_6_9"/>
<dbReference type="PROSITE" id="PS51898">
    <property type="entry name" value="TYR_RECOMBINASE"/>
    <property type="match status" value="1"/>
</dbReference>
<dbReference type="PANTHER" id="PTHR30349:SF64">
    <property type="entry name" value="PROPHAGE INTEGRASE INTD-RELATED"/>
    <property type="match status" value="1"/>
</dbReference>
<reference evidence="8 9" key="1">
    <citation type="journal article" date="2012" name="J. Bacteriol.">
        <title>Genome sequence of Lactobacillus mucosae LM1, isolated from piglet feces.</title>
        <authorList>
            <person name="Lee J.H."/>
            <person name="Valeriano V.D."/>
            <person name="Shin Y.R."/>
            <person name="Chae J.P."/>
            <person name="Kim G.B."/>
            <person name="Ham J.S."/>
            <person name="Chun J."/>
            <person name="Kang D.K."/>
        </authorList>
    </citation>
    <scope>NUCLEOTIDE SEQUENCE [LARGE SCALE GENOMIC DNA]</scope>
    <source>
        <strain evidence="8 9">LM1</strain>
    </source>
</reference>
<dbReference type="EMBL" id="CP011013">
    <property type="protein sequence ID" value="AJT50834.1"/>
    <property type="molecule type" value="Genomic_DNA"/>
</dbReference>
<keyword evidence="4" id="KW-0233">DNA recombination</keyword>
<accession>A0A0D4CL96</accession>
<dbReference type="Pfam" id="PF14657">
    <property type="entry name" value="Arm-DNA-bind_4"/>
    <property type="match status" value="1"/>
</dbReference>
<evidence type="ECO:0000313" key="9">
    <source>
        <dbReference type="Proteomes" id="UP000003645"/>
    </source>
</evidence>
<evidence type="ECO:0000256" key="5">
    <source>
        <dbReference type="PROSITE-ProRule" id="PRU01248"/>
    </source>
</evidence>
<dbReference type="PROSITE" id="PS51900">
    <property type="entry name" value="CB"/>
    <property type="match status" value="1"/>
</dbReference>
<dbReference type="Pfam" id="PF00589">
    <property type="entry name" value="Phage_integrase"/>
    <property type="match status" value="1"/>
</dbReference>
<dbReference type="AlphaFoldDB" id="A0A0D4CL96"/>
<dbReference type="InterPro" id="IPR004107">
    <property type="entry name" value="Integrase_SAM-like_N"/>
</dbReference>
<gene>
    <name evidence="8" type="ORF">LBLM1_07355</name>
</gene>
<dbReference type="InterPro" id="IPR002104">
    <property type="entry name" value="Integrase_catalytic"/>
</dbReference>
<comment type="similarity">
    <text evidence="1">Belongs to the 'phage' integrase family.</text>
</comment>
<dbReference type="Pfam" id="PF14659">
    <property type="entry name" value="Phage_int_SAM_3"/>
    <property type="match status" value="1"/>
</dbReference>
<dbReference type="KEGG" id="lmu:LBLM1_07355"/>
<dbReference type="GO" id="GO:0006310">
    <property type="term" value="P:DNA recombination"/>
    <property type="evidence" value="ECO:0007669"/>
    <property type="project" value="UniProtKB-KW"/>
</dbReference>
<evidence type="ECO:0000256" key="1">
    <source>
        <dbReference type="ARBA" id="ARBA00008857"/>
    </source>
</evidence>
<dbReference type="CDD" id="cd01189">
    <property type="entry name" value="INT_ICEBs1_C_like"/>
    <property type="match status" value="1"/>
</dbReference>
<keyword evidence="2" id="KW-0229">DNA integration</keyword>
<protein>
    <submittedName>
        <fullName evidence="8">Integrase</fullName>
    </submittedName>
</protein>
<dbReference type="RefSeq" id="WP_039945767.1">
    <property type="nucleotide sequence ID" value="NZ_CP011013.1"/>
</dbReference>
<evidence type="ECO:0000313" key="8">
    <source>
        <dbReference type="EMBL" id="AJT50834.1"/>
    </source>
</evidence>
<dbReference type="PANTHER" id="PTHR30349">
    <property type="entry name" value="PHAGE INTEGRASE-RELATED"/>
    <property type="match status" value="1"/>
</dbReference>
<dbReference type="InterPro" id="IPR044068">
    <property type="entry name" value="CB"/>
</dbReference>
<dbReference type="Proteomes" id="UP000003645">
    <property type="component" value="Chromosome"/>
</dbReference>
<evidence type="ECO:0000256" key="3">
    <source>
        <dbReference type="ARBA" id="ARBA00023125"/>
    </source>
</evidence>
<dbReference type="GO" id="GO:0015074">
    <property type="term" value="P:DNA integration"/>
    <property type="evidence" value="ECO:0007669"/>
    <property type="project" value="UniProtKB-KW"/>
</dbReference>
<organism evidence="8 9">
    <name type="scientific">Limosilactobacillus mucosae LM1</name>
    <dbReference type="NCBI Taxonomy" id="1130798"/>
    <lineage>
        <taxon>Bacteria</taxon>
        <taxon>Bacillati</taxon>
        <taxon>Bacillota</taxon>
        <taxon>Bacilli</taxon>
        <taxon>Lactobacillales</taxon>
        <taxon>Lactobacillaceae</taxon>
        <taxon>Limosilactobacillus</taxon>
    </lineage>
</organism>
<evidence type="ECO:0000256" key="2">
    <source>
        <dbReference type="ARBA" id="ARBA00022908"/>
    </source>
</evidence>